<dbReference type="PANTHER" id="PTHR41523:SF8">
    <property type="entry name" value="ETHYLENE RESPONSE SENSOR PROTEIN"/>
    <property type="match status" value="1"/>
</dbReference>
<dbReference type="RefSeq" id="WP_052607102.1">
    <property type="nucleotide sequence ID" value="NZ_JXYS01000133.1"/>
</dbReference>
<proteinExistence type="predicted"/>
<evidence type="ECO:0000256" key="4">
    <source>
        <dbReference type="ARBA" id="ARBA00022679"/>
    </source>
</evidence>
<dbReference type="EC" id="2.7.13.3" evidence="2"/>
<keyword evidence="10" id="KW-1185">Reference proteome</keyword>
<dbReference type="Proteomes" id="UP000032360">
    <property type="component" value="Unassembled WGS sequence"/>
</dbReference>
<dbReference type="PROSITE" id="PS50109">
    <property type="entry name" value="HIS_KIN"/>
    <property type="match status" value="1"/>
</dbReference>
<dbReference type="AlphaFoldDB" id="A0A0D8HF51"/>
<dbReference type="Pfam" id="PF02518">
    <property type="entry name" value="HATPase_c"/>
    <property type="match status" value="1"/>
</dbReference>
<evidence type="ECO:0000313" key="9">
    <source>
        <dbReference type="EMBL" id="KJF15691.1"/>
    </source>
</evidence>
<dbReference type="InterPro" id="IPR005467">
    <property type="entry name" value="His_kinase_dom"/>
</dbReference>
<dbReference type="SMART" id="SM00387">
    <property type="entry name" value="HATPase_c"/>
    <property type="match status" value="1"/>
</dbReference>
<dbReference type="SMART" id="SM00911">
    <property type="entry name" value="HWE_HK"/>
    <property type="match status" value="1"/>
</dbReference>
<evidence type="ECO:0000256" key="6">
    <source>
        <dbReference type="ARBA" id="ARBA00022777"/>
    </source>
</evidence>
<evidence type="ECO:0000256" key="7">
    <source>
        <dbReference type="ARBA" id="ARBA00022840"/>
    </source>
</evidence>
<dbReference type="InterPro" id="IPR036890">
    <property type="entry name" value="HATPase_C_sf"/>
</dbReference>
<evidence type="ECO:0000313" key="10">
    <source>
        <dbReference type="Proteomes" id="UP000032360"/>
    </source>
</evidence>
<dbReference type="GO" id="GO:0005524">
    <property type="term" value="F:ATP binding"/>
    <property type="evidence" value="ECO:0007669"/>
    <property type="project" value="UniProtKB-KW"/>
</dbReference>
<comment type="catalytic activity">
    <reaction evidence="1">
        <text>ATP + protein L-histidine = ADP + protein N-phospho-L-histidine.</text>
        <dbReference type="EC" id="2.7.13.3"/>
    </reaction>
</comment>
<reference evidence="9 10" key="1">
    <citation type="submission" date="2015-01" db="EMBL/GenBank/DDBJ databases">
        <title>Draft genome of the acidophilic iron oxidizer Acidithrix ferrooxidans strain Py-F3.</title>
        <authorList>
            <person name="Poehlein A."/>
            <person name="Eisen S."/>
            <person name="Schloemann M."/>
            <person name="Johnson B.D."/>
            <person name="Daniel R."/>
            <person name="Muehling M."/>
        </authorList>
    </citation>
    <scope>NUCLEOTIDE SEQUENCE [LARGE SCALE GENOMIC DNA]</scope>
    <source>
        <strain evidence="9 10">Py-F3</strain>
    </source>
</reference>
<accession>A0A0D8HF51</accession>
<evidence type="ECO:0000256" key="5">
    <source>
        <dbReference type="ARBA" id="ARBA00022741"/>
    </source>
</evidence>
<keyword evidence="7" id="KW-0067">ATP-binding</keyword>
<evidence type="ECO:0000256" key="1">
    <source>
        <dbReference type="ARBA" id="ARBA00000085"/>
    </source>
</evidence>
<dbReference type="InterPro" id="IPR011495">
    <property type="entry name" value="Sig_transdc_His_kin_sub2_dim/P"/>
</dbReference>
<keyword evidence="5" id="KW-0547">Nucleotide-binding</keyword>
<dbReference type="PATRIC" id="fig|1280514.3.peg.4676"/>
<keyword evidence="3" id="KW-0597">Phosphoprotein</keyword>
<gene>
    <name evidence="9" type="primary">pdtaS</name>
    <name evidence="9" type="ORF">AXFE_34830</name>
</gene>
<dbReference type="EMBL" id="JXYS01000133">
    <property type="protein sequence ID" value="KJF15691.1"/>
    <property type="molecule type" value="Genomic_DNA"/>
</dbReference>
<dbReference type="OrthoDB" id="9767435at2"/>
<keyword evidence="6 9" id="KW-0418">Kinase</keyword>
<dbReference type="GO" id="GO:0004673">
    <property type="term" value="F:protein histidine kinase activity"/>
    <property type="evidence" value="ECO:0007669"/>
    <property type="project" value="UniProtKB-EC"/>
</dbReference>
<dbReference type="InterPro" id="IPR011102">
    <property type="entry name" value="Sig_transdc_His_kinase_HWE"/>
</dbReference>
<organism evidence="9 10">
    <name type="scientific">Acidithrix ferrooxidans</name>
    <dbReference type="NCBI Taxonomy" id="1280514"/>
    <lineage>
        <taxon>Bacteria</taxon>
        <taxon>Bacillati</taxon>
        <taxon>Actinomycetota</taxon>
        <taxon>Acidimicrobiia</taxon>
        <taxon>Acidimicrobiales</taxon>
        <taxon>Acidimicrobiaceae</taxon>
        <taxon>Acidithrix</taxon>
    </lineage>
</organism>
<dbReference type="SUPFAM" id="SSF55874">
    <property type="entry name" value="ATPase domain of HSP90 chaperone/DNA topoisomerase II/histidine kinase"/>
    <property type="match status" value="1"/>
</dbReference>
<dbReference type="Gene3D" id="3.30.450.280">
    <property type="entry name" value="GAF domain"/>
    <property type="match status" value="1"/>
</dbReference>
<feature type="domain" description="Histidine kinase" evidence="8">
    <location>
        <begin position="293"/>
        <end position="491"/>
    </location>
</feature>
<dbReference type="Pfam" id="PF07568">
    <property type="entry name" value="HisKA_2"/>
    <property type="match status" value="1"/>
</dbReference>
<dbReference type="InterPro" id="IPR022066">
    <property type="entry name" value="PdtaS_GAF"/>
</dbReference>
<dbReference type="Gene3D" id="3.30.565.10">
    <property type="entry name" value="Histidine kinase-like ATPase, C-terminal domain"/>
    <property type="match status" value="1"/>
</dbReference>
<dbReference type="STRING" id="1280514.AXFE_34830"/>
<dbReference type="PANTHER" id="PTHR41523">
    <property type="entry name" value="TWO-COMPONENT SYSTEM SENSOR PROTEIN"/>
    <property type="match status" value="1"/>
</dbReference>
<dbReference type="Gene3D" id="3.30.450.20">
    <property type="entry name" value="PAS domain"/>
    <property type="match status" value="1"/>
</dbReference>
<dbReference type="Pfam" id="PF12282">
    <property type="entry name" value="GAF_PdtaS"/>
    <property type="match status" value="1"/>
</dbReference>
<evidence type="ECO:0000256" key="3">
    <source>
        <dbReference type="ARBA" id="ARBA00022553"/>
    </source>
</evidence>
<evidence type="ECO:0000256" key="2">
    <source>
        <dbReference type="ARBA" id="ARBA00012438"/>
    </source>
</evidence>
<keyword evidence="4 9" id="KW-0808">Transferase</keyword>
<sequence>MTTLAGLAHRAGIAPEVVAHLQKLTSAWGLLADLCFSDLILYVPTYFDLSNPAQPSSELNYMVVAQVRPATSRTLYPKDLVSSVITASSAPGITQCLSSGHIAFKESRVPHSDEHRVSFCIPVRHDGVVVAAMVREYELNAKLVRGELERIYVSLFERFANMITRGEFPFSSDDLAEAPRVGDGAMVVDEDDVITFMSPNGASALHRLGSHVARVGDTFASLGLDLGVIARARLNLEPVVEEIEKKPVTTVMFQALPLLNLGEYSGSLVLLRDVSELRRRDRLLLSKDATIREVHHRVKNNLQTISSLLRLQIRRLTSEDGKEALREAERRIRSIAVVHEILSRDVGDVVDFGEVISAIVDLAHESVPPDLHLEITISGSPGELDATVATPLALILTELIQNSIEHAFSSRDESAGERSGHIKLTFSRRLASLVIEISDSGVGFKEGFNPKEITSLGLSIVDSLVTSQLCGEISYGSQQGAHIRVRVPVPDRISL</sequence>
<comment type="caution">
    <text evidence="9">The sequence shown here is derived from an EMBL/GenBank/DDBJ whole genome shotgun (WGS) entry which is preliminary data.</text>
</comment>
<dbReference type="InterPro" id="IPR003594">
    <property type="entry name" value="HATPase_dom"/>
</dbReference>
<protein>
    <recommendedName>
        <fullName evidence="2">histidine kinase</fullName>
        <ecNumber evidence="2">2.7.13.3</ecNumber>
    </recommendedName>
</protein>
<name>A0A0D8HF51_9ACTN</name>
<dbReference type="InterPro" id="IPR038424">
    <property type="entry name" value="H_kinase_PdtaS_GAF_sf"/>
</dbReference>
<evidence type="ECO:0000259" key="8">
    <source>
        <dbReference type="PROSITE" id="PS50109"/>
    </source>
</evidence>